<feature type="region of interest" description="Disordered" evidence="1">
    <location>
        <begin position="1"/>
        <end position="37"/>
    </location>
</feature>
<dbReference type="InterPro" id="IPR036910">
    <property type="entry name" value="HMG_box_dom_sf"/>
</dbReference>
<dbReference type="Proteomes" id="UP000324800">
    <property type="component" value="Unassembled WGS sequence"/>
</dbReference>
<dbReference type="AlphaFoldDB" id="A0A5J4VEQ4"/>
<evidence type="ECO:0000256" key="1">
    <source>
        <dbReference type="SAM" id="MobiDB-lite"/>
    </source>
</evidence>
<dbReference type="SUPFAM" id="SSF47095">
    <property type="entry name" value="HMG-box"/>
    <property type="match status" value="1"/>
</dbReference>
<evidence type="ECO:0000313" key="3">
    <source>
        <dbReference type="Proteomes" id="UP000324800"/>
    </source>
</evidence>
<accession>A0A5J4VEQ4</accession>
<evidence type="ECO:0000313" key="2">
    <source>
        <dbReference type="EMBL" id="KAA6380942.1"/>
    </source>
</evidence>
<dbReference type="EMBL" id="SNRW01007624">
    <property type="protein sequence ID" value="KAA6380942.1"/>
    <property type="molecule type" value="Genomic_DNA"/>
</dbReference>
<reference evidence="2 3" key="1">
    <citation type="submission" date="2019-03" db="EMBL/GenBank/DDBJ databases">
        <title>Single cell metagenomics reveals metabolic interactions within the superorganism composed of flagellate Streblomastix strix and complex community of Bacteroidetes bacteria on its surface.</title>
        <authorList>
            <person name="Treitli S.C."/>
            <person name="Kolisko M."/>
            <person name="Husnik F."/>
            <person name="Keeling P."/>
            <person name="Hampl V."/>
        </authorList>
    </citation>
    <scope>NUCLEOTIDE SEQUENCE [LARGE SCALE GENOMIC DNA]</scope>
    <source>
        <strain evidence="2">ST1C</strain>
    </source>
</reference>
<proteinExistence type="predicted"/>
<name>A0A5J4VEQ4_9EUKA</name>
<organism evidence="2 3">
    <name type="scientific">Streblomastix strix</name>
    <dbReference type="NCBI Taxonomy" id="222440"/>
    <lineage>
        <taxon>Eukaryota</taxon>
        <taxon>Metamonada</taxon>
        <taxon>Preaxostyla</taxon>
        <taxon>Oxymonadida</taxon>
        <taxon>Streblomastigidae</taxon>
        <taxon>Streblomastix</taxon>
    </lineage>
</organism>
<gene>
    <name evidence="2" type="ORF">EZS28_023530</name>
</gene>
<sequence>MDKQIEFEENKTENDEGPKMDKQIEFEENKTENDEGSKIKKKIELRERKPYTTQLFDPSIQAIFDHQNLLILTAERKQKESIDKKTRKEMRLKIKETFNDTAKKKPTANCYKPFFLYKDAVYDIFKKKYPEHTASWYVQQMGKSWQLMNIEEQKPFVEKCKVLKQGLKKI</sequence>
<protein>
    <submittedName>
        <fullName evidence="2">Uncharacterized protein</fullName>
    </submittedName>
</protein>
<comment type="caution">
    <text evidence="2">The sequence shown here is derived from an EMBL/GenBank/DDBJ whole genome shotgun (WGS) entry which is preliminary data.</text>
</comment>